<sequence>MSANDTSGIPGWDFFTRAAETMRQTPFGAAMGTGMGTGMGMPGAGAPWSMMTDMLAPLTNIDDLDRRINEVRAVEQWLKLNLGMVQSTAQALEVQRATLATLKAFGSMAGSGAGFAQAGFPFGAAATGAAGEAKAPPSGQASSAGQAGAGTTNPFTGAASAHGMPDMSAATEGAATWWRMLNDQFSQIASMASAGLTPAGGGGGSGAGPDAAAAPAGGSGGAGAGGPATEGVPPEAAERDDPAAAARRRRKP</sequence>
<reference evidence="3" key="1">
    <citation type="submission" date="2016-09" db="EMBL/GenBank/DDBJ databases">
        <authorList>
            <person name="Varghese N."/>
            <person name="Submissions S."/>
        </authorList>
    </citation>
    <scope>NUCLEOTIDE SEQUENCE [LARGE SCALE GENOMIC DNA]</scope>
    <source>
        <strain evidence="3">JS23</strain>
    </source>
</reference>
<keyword evidence="3" id="KW-1185">Reference proteome</keyword>
<feature type="region of interest" description="Disordered" evidence="1">
    <location>
        <begin position="129"/>
        <end position="166"/>
    </location>
</feature>
<dbReference type="Proteomes" id="UP000243719">
    <property type="component" value="Unassembled WGS sequence"/>
</dbReference>
<gene>
    <name evidence="2" type="ORF">SAMN05216551_10536</name>
</gene>
<dbReference type="STRING" id="1770053.SAMN05216551_10536"/>
<feature type="compositionally biased region" description="Low complexity" evidence="1">
    <location>
        <begin position="129"/>
        <end position="150"/>
    </location>
</feature>
<dbReference type="InterPro" id="IPR050026">
    <property type="entry name" value="PHA_gran_PhaM_N"/>
</dbReference>
<feature type="region of interest" description="Disordered" evidence="1">
    <location>
        <begin position="199"/>
        <end position="252"/>
    </location>
</feature>
<dbReference type="EMBL" id="FNLO01000005">
    <property type="protein sequence ID" value="SDV48372.1"/>
    <property type="molecule type" value="Genomic_DNA"/>
</dbReference>
<dbReference type="RefSeq" id="WP_211435326.1">
    <property type="nucleotide sequence ID" value="NZ_FNLO01000005.1"/>
</dbReference>
<organism evidence="2 3">
    <name type="scientific">Chitinasiproducens palmae</name>
    <dbReference type="NCBI Taxonomy" id="1770053"/>
    <lineage>
        <taxon>Bacteria</taxon>
        <taxon>Pseudomonadati</taxon>
        <taxon>Pseudomonadota</taxon>
        <taxon>Betaproteobacteria</taxon>
        <taxon>Burkholderiales</taxon>
        <taxon>Burkholderiaceae</taxon>
        <taxon>Chitinasiproducens</taxon>
    </lineage>
</organism>
<protein>
    <submittedName>
        <fullName evidence="2">Uncharacterized protein</fullName>
    </submittedName>
</protein>
<proteinExistence type="predicted"/>
<dbReference type="NCBIfam" id="NF043076">
    <property type="entry name" value="PHA_gran_PhaM"/>
    <property type="match status" value="1"/>
</dbReference>
<name>A0A1H2PQT3_9BURK</name>
<evidence type="ECO:0000313" key="2">
    <source>
        <dbReference type="EMBL" id="SDV48372.1"/>
    </source>
</evidence>
<accession>A0A1H2PQT3</accession>
<dbReference type="AlphaFoldDB" id="A0A1H2PQT3"/>
<evidence type="ECO:0000256" key="1">
    <source>
        <dbReference type="SAM" id="MobiDB-lite"/>
    </source>
</evidence>
<evidence type="ECO:0000313" key="3">
    <source>
        <dbReference type="Proteomes" id="UP000243719"/>
    </source>
</evidence>
<feature type="compositionally biased region" description="Gly residues" evidence="1">
    <location>
        <begin position="217"/>
        <end position="228"/>
    </location>
</feature>